<dbReference type="GeneID" id="81424635"/>
<comment type="caution">
    <text evidence="1">The sequence shown here is derived from an EMBL/GenBank/DDBJ whole genome shotgun (WGS) entry which is preliminary data.</text>
</comment>
<gene>
    <name evidence="1" type="ORF">N7482_003334</name>
</gene>
<keyword evidence="2" id="KW-1185">Reference proteome</keyword>
<dbReference type="AlphaFoldDB" id="A0A9W9LP78"/>
<sequence>MARLKNLGVTTTGVNPPPTCLLCEMEIPYVHDSGIAGCPTWDRTPESDQLLKCQWRGYWRSRLKHVMVPSIQIEEACFGDMPRLWSCFCRAIIKESDTKYHLTGINMLQERSSEPYHLPKDPTIARIGGRKNARYDNATFIEFYAAKMKRQPSQYKGQRLGFIIHAHCWILFGRALGAMPTEIKLAKFIQSSRNHWRKENLHGLTDHNINWVKPNQALSEREHSCDIYQNPLVIPALQEVITRANTGHSIFPCFSKLPIDITVLISEWVCPADYTLDDVANMRNMLFTFQWNLPDWFWRRRLQEDLFFELDILRKSSSPVNWQGLRLDLMSLVSDRTWYTTRGLANRERILRNVAAIGRGAGMS</sequence>
<name>A0A9W9LP78_9EURO</name>
<dbReference type="Proteomes" id="UP001149163">
    <property type="component" value="Unassembled WGS sequence"/>
</dbReference>
<evidence type="ECO:0000313" key="2">
    <source>
        <dbReference type="Proteomes" id="UP001149163"/>
    </source>
</evidence>
<dbReference type="RefSeq" id="XP_056544201.1">
    <property type="nucleotide sequence ID" value="XM_056685459.1"/>
</dbReference>
<accession>A0A9W9LP78</accession>
<reference evidence="1" key="2">
    <citation type="journal article" date="2023" name="IMA Fungus">
        <title>Comparative genomic study of the Penicillium genus elucidates a diverse pangenome and 15 lateral gene transfer events.</title>
        <authorList>
            <person name="Petersen C."/>
            <person name="Sorensen T."/>
            <person name="Nielsen M.R."/>
            <person name="Sondergaard T.E."/>
            <person name="Sorensen J.L."/>
            <person name="Fitzpatrick D.A."/>
            <person name="Frisvad J.C."/>
            <person name="Nielsen K.L."/>
        </authorList>
    </citation>
    <scope>NUCLEOTIDE SEQUENCE</scope>
    <source>
        <strain evidence="1">IBT 26290</strain>
    </source>
</reference>
<dbReference type="EMBL" id="JAPQKN010000002">
    <property type="protein sequence ID" value="KAJ5167740.1"/>
    <property type="molecule type" value="Genomic_DNA"/>
</dbReference>
<reference evidence="1" key="1">
    <citation type="submission" date="2022-11" db="EMBL/GenBank/DDBJ databases">
        <authorList>
            <person name="Petersen C."/>
        </authorList>
    </citation>
    <scope>NUCLEOTIDE SEQUENCE</scope>
    <source>
        <strain evidence="1">IBT 26290</strain>
    </source>
</reference>
<protein>
    <submittedName>
        <fullName evidence="1">Uncharacterized protein</fullName>
    </submittedName>
</protein>
<proteinExistence type="predicted"/>
<evidence type="ECO:0000313" key="1">
    <source>
        <dbReference type="EMBL" id="KAJ5167740.1"/>
    </source>
</evidence>
<dbReference type="OrthoDB" id="4524525at2759"/>
<organism evidence="1 2">
    <name type="scientific">Penicillium canariense</name>
    <dbReference type="NCBI Taxonomy" id="189055"/>
    <lineage>
        <taxon>Eukaryota</taxon>
        <taxon>Fungi</taxon>
        <taxon>Dikarya</taxon>
        <taxon>Ascomycota</taxon>
        <taxon>Pezizomycotina</taxon>
        <taxon>Eurotiomycetes</taxon>
        <taxon>Eurotiomycetidae</taxon>
        <taxon>Eurotiales</taxon>
        <taxon>Aspergillaceae</taxon>
        <taxon>Penicillium</taxon>
    </lineage>
</organism>